<comment type="similarity">
    <text evidence="1">Belongs to the aspartyl/asparaginyl beta-hydroxylase family.</text>
</comment>
<gene>
    <name evidence="3" type="ORF">BSTOLATCC_MIC9732</name>
</gene>
<protein>
    <recommendedName>
        <fullName evidence="2">Aspartyl/asparaginy/proline hydroxylase domain-containing protein</fullName>
    </recommendedName>
</protein>
<evidence type="ECO:0000259" key="2">
    <source>
        <dbReference type="Pfam" id="PF05118"/>
    </source>
</evidence>
<name>A0AAU9IWP0_9CILI</name>
<dbReference type="InterPro" id="IPR007803">
    <property type="entry name" value="Asp/Arg/Pro-Hydrxlase"/>
</dbReference>
<dbReference type="GO" id="GO:0062101">
    <property type="term" value="F:peptidyl-aspartic acid 3-dioxygenase activity"/>
    <property type="evidence" value="ECO:0007669"/>
    <property type="project" value="InterPro"/>
</dbReference>
<dbReference type="EMBL" id="CAJZBQ010000011">
    <property type="protein sequence ID" value="CAG9313931.1"/>
    <property type="molecule type" value="Genomic_DNA"/>
</dbReference>
<dbReference type="PANTHER" id="PTHR12366">
    <property type="entry name" value="ASPARTYL/ASPARAGINYL BETA-HYDROXYLASE"/>
    <property type="match status" value="1"/>
</dbReference>
<proteinExistence type="inferred from homology"/>
<dbReference type="Pfam" id="PF05118">
    <property type="entry name" value="Asp_Arg_Hydrox"/>
    <property type="match status" value="1"/>
</dbReference>
<dbReference type="Gene3D" id="2.60.120.330">
    <property type="entry name" value="B-lactam Antibiotic, Isopenicillin N Synthase, Chain"/>
    <property type="match status" value="1"/>
</dbReference>
<comment type="caution">
    <text evidence="3">The sequence shown here is derived from an EMBL/GenBank/DDBJ whole genome shotgun (WGS) entry which is preliminary data.</text>
</comment>
<dbReference type="Proteomes" id="UP001162131">
    <property type="component" value="Unassembled WGS sequence"/>
</dbReference>
<dbReference type="SUPFAM" id="SSF51197">
    <property type="entry name" value="Clavaminate synthase-like"/>
    <property type="match status" value="1"/>
</dbReference>
<dbReference type="PANTHER" id="PTHR12366:SF32">
    <property type="entry name" value="ASPARTATE BETA-HYDROXYLASE ISOFORM X1"/>
    <property type="match status" value="1"/>
</dbReference>
<feature type="domain" description="Aspartyl/asparaginy/proline hydroxylase" evidence="2">
    <location>
        <begin position="100"/>
        <end position="262"/>
    </location>
</feature>
<reference evidence="3" key="1">
    <citation type="submission" date="2021-09" db="EMBL/GenBank/DDBJ databases">
        <authorList>
            <consortium name="AG Swart"/>
            <person name="Singh M."/>
            <person name="Singh A."/>
            <person name="Seah K."/>
            <person name="Emmerich C."/>
        </authorList>
    </citation>
    <scope>NUCLEOTIDE SEQUENCE</scope>
    <source>
        <strain evidence="3">ATCC30299</strain>
    </source>
</reference>
<dbReference type="GO" id="GO:0005783">
    <property type="term" value="C:endoplasmic reticulum"/>
    <property type="evidence" value="ECO:0007669"/>
    <property type="project" value="TreeGrafter"/>
</dbReference>
<accession>A0AAU9IWP0</accession>
<dbReference type="InterPro" id="IPR027443">
    <property type="entry name" value="IPNS-like_sf"/>
</dbReference>
<sequence>MEESTSITENALMERIQKFFDEFHLSALQRAGALKFIKEKISNPDDQSVNHIREWILAKLNNKRIPPIAPMQRGCPEIIPGLRAQPWWDANDFPWVRDIEANYELIKAELLSLYQKGGFQPYRGPSWAVGVPSQDVGTQSHTSGDWNVFYLYLHGMTFDENLAKCPETVRVINDLIPRHYEHAFFSALNPGTHVLPHHGPTNKKLRLHLPIIDLSGTRLRAAEETRTFEEGKVAIFDDSFEHEAWHEGTTTRVNLIIDFWHPDLSDAEVKFLKILQNSKIRAEKEITSNEEDTFYSVIERAKEIRPGDNSWWCLSEENERALINAGSQEEN</sequence>
<dbReference type="AlphaFoldDB" id="A0AAU9IWP0"/>
<dbReference type="InterPro" id="IPR039038">
    <property type="entry name" value="ASPH"/>
</dbReference>
<evidence type="ECO:0000313" key="3">
    <source>
        <dbReference type="EMBL" id="CAG9313931.1"/>
    </source>
</evidence>
<evidence type="ECO:0000313" key="4">
    <source>
        <dbReference type="Proteomes" id="UP001162131"/>
    </source>
</evidence>
<organism evidence="3 4">
    <name type="scientific">Blepharisma stoltei</name>
    <dbReference type="NCBI Taxonomy" id="1481888"/>
    <lineage>
        <taxon>Eukaryota</taxon>
        <taxon>Sar</taxon>
        <taxon>Alveolata</taxon>
        <taxon>Ciliophora</taxon>
        <taxon>Postciliodesmatophora</taxon>
        <taxon>Heterotrichea</taxon>
        <taxon>Heterotrichida</taxon>
        <taxon>Blepharismidae</taxon>
        <taxon>Blepharisma</taxon>
    </lineage>
</organism>
<evidence type="ECO:0000256" key="1">
    <source>
        <dbReference type="ARBA" id="ARBA00007730"/>
    </source>
</evidence>
<keyword evidence="4" id="KW-1185">Reference proteome</keyword>